<keyword evidence="2 5" id="KW-0489">Methyltransferase</keyword>
<gene>
    <name evidence="5" type="primary">thyA</name>
    <name evidence="5" type="ORF">LEP1GSC194_1233</name>
</gene>
<dbReference type="GO" id="GO:0006231">
    <property type="term" value="P:dTMP biosynthetic process"/>
    <property type="evidence" value="ECO:0007669"/>
    <property type="project" value="InterPro"/>
</dbReference>
<protein>
    <recommendedName>
        <fullName evidence="1">thymidylate synthase</fullName>
        <ecNumber evidence="1">2.1.1.45</ecNumber>
    </recommendedName>
</protein>
<dbReference type="SUPFAM" id="SSF55831">
    <property type="entry name" value="Thymidylate synthase/dCMP hydroxymethylase"/>
    <property type="match status" value="1"/>
</dbReference>
<proteinExistence type="predicted"/>
<evidence type="ECO:0000256" key="3">
    <source>
        <dbReference type="ARBA" id="ARBA00022679"/>
    </source>
</evidence>
<evidence type="ECO:0000259" key="4">
    <source>
        <dbReference type="Pfam" id="PF00303"/>
    </source>
</evidence>
<sequence>MRVYDRIIKKGKQIKPTRGDARELTGILLEIKNPRARLSRTEIRGLLFSCIGEFLWYMSESNDLEFIRYYLKEYHENSDDGKTVYGAYGPRIFNKNGVNQFQNIISILTKNSDSRKAVMQLFDANDLVEKHKDVPCTCSLQFMIRENKLDLFTFMRSNDAYFGLPHDIFSFTMIQEIMANKLNVKLGVYKHFVGSLHLYNDRLDSANQYIEEGWQETSCMPMMPIEDPIETINKLIKVEAKIRNDQAINGSDENGLSPYWMDILHLLRIFKIYKNGKNIENVSLIEEIKLKISTRVYDTYIDKKKTVRIAKEQLQLPNISILK</sequence>
<dbReference type="GO" id="GO:0004799">
    <property type="term" value="F:thymidylate synthase activity"/>
    <property type="evidence" value="ECO:0007669"/>
    <property type="project" value="UniProtKB-EC"/>
</dbReference>
<dbReference type="InterPro" id="IPR045097">
    <property type="entry name" value="Thymidate_synth/dCMP_Mease"/>
</dbReference>
<keyword evidence="3 5" id="KW-0808">Transferase</keyword>
<dbReference type="InterPro" id="IPR000398">
    <property type="entry name" value="Thymidylate_synthase"/>
</dbReference>
<dbReference type="PANTHER" id="PTHR11548">
    <property type="entry name" value="THYMIDYLATE SYNTHASE 1"/>
    <property type="match status" value="1"/>
</dbReference>
<dbReference type="Gene3D" id="3.30.572.10">
    <property type="entry name" value="Thymidylate synthase/dCMP hydroxymethylase domain"/>
    <property type="match status" value="1"/>
</dbReference>
<dbReference type="AlphaFoldDB" id="M6CIP5"/>
<dbReference type="PATRIC" id="fig|1218565.3.peg.3982"/>
<name>M6CIP5_9LEPT</name>
<evidence type="ECO:0000313" key="6">
    <source>
        <dbReference type="Proteomes" id="UP000011988"/>
    </source>
</evidence>
<evidence type="ECO:0000256" key="1">
    <source>
        <dbReference type="ARBA" id="ARBA00011947"/>
    </source>
</evidence>
<dbReference type="GO" id="GO:0005829">
    <property type="term" value="C:cytosol"/>
    <property type="evidence" value="ECO:0007669"/>
    <property type="project" value="TreeGrafter"/>
</dbReference>
<dbReference type="GO" id="GO:0032259">
    <property type="term" value="P:methylation"/>
    <property type="evidence" value="ECO:0007669"/>
    <property type="project" value="UniProtKB-KW"/>
</dbReference>
<dbReference type="InterPro" id="IPR023451">
    <property type="entry name" value="Thymidate_synth/dCMP_Mease_dom"/>
</dbReference>
<dbReference type="PRINTS" id="PR00108">
    <property type="entry name" value="THYMDSNTHASE"/>
</dbReference>
<reference evidence="5 6" key="1">
    <citation type="submission" date="2013-01" db="EMBL/GenBank/DDBJ databases">
        <authorList>
            <person name="Harkins D.M."/>
            <person name="Durkin A.S."/>
            <person name="Brinkac L.M."/>
            <person name="Haft D.H."/>
            <person name="Selengut J.D."/>
            <person name="Sanka R."/>
            <person name="DePew J."/>
            <person name="Purushe J."/>
            <person name="Galloway R.L."/>
            <person name="Vinetz J.M."/>
            <person name="Sutton G.G."/>
            <person name="Nierman W.C."/>
            <person name="Fouts D.E."/>
        </authorList>
    </citation>
    <scope>NUCLEOTIDE SEQUENCE [LARGE SCALE GENOMIC DNA]</scope>
    <source>
        <strain evidence="5 6">79601</strain>
    </source>
</reference>
<dbReference type="PANTHER" id="PTHR11548:SF9">
    <property type="entry name" value="THYMIDYLATE SYNTHASE"/>
    <property type="match status" value="1"/>
</dbReference>
<dbReference type="EMBL" id="ANIK01000103">
    <property type="protein sequence ID" value="EMJ91619.1"/>
    <property type="molecule type" value="Genomic_DNA"/>
</dbReference>
<evidence type="ECO:0000313" key="5">
    <source>
        <dbReference type="EMBL" id="EMJ91619.1"/>
    </source>
</evidence>
<organism evidence="5 6">
    <name type="scientific">Leptospira alstonii serovar Sichuan str. 79601</name>
    <dbReference type="NCBI Taxonomy" id="1218565"/>
    <lineage>
        <taxon>Bacteria</taxon>
        <taxon>Pseudomonadati</taxon>
        <taxon>Spirochaetota</taxon>
        <taxon>Spirochaetia</taxon>
        <taxon>Leptospirales</taxon>
        <taxon>Leptospiraceae</taxon>
        <taxon>Leptospira</taxon>
    </lineage>
</organism>
<dbReference type="Proteomes" id="UP000011988">
    <property type="component" value="Unassembled WGS sequence"/>
</dbReference>
<evidence type="ECO:0000256" key="2">
    <source>
        <dbReference type="ARBA" id="ARBA00022603"/>
    </source>
</evidence>
<dbReference type="InterPro" id="IPR036926">
    <property type="entry name" value="Thymidate_synth/dCMP_Mease_sf"/>
</dbReference>
<dbReference type="Pfam" id="PF00303">
    <property type="entry name" value="Thymidylat_synt"/>
    <property type="match status" value="1"/>
</dbReference>
<accession>M6CIP5</accession>
<comment type="caution">
    <text evidence="5">The sequence shown here is derived from an EMBL/GenBank/DDBJ whole genome shotgun (WGS) entry which is preliminary data.</text>
</comment>
<dbReference type="CDD" id="cd00351">
    <property type="entry name" value="TS_Pyrimidine_HMase"/>
    <property type="match status" value="1"/>
</dbReference>
<feature type="domain" description="Thymidylate synthase/dCMP hydroxymethylase" evidence="4">
    <location>
        <begin position="48"/>
        <end position="233"/>
    </location>
</feature>
<dbReference type="EC" id="2.1.1.45" evidence="1"/>